<dbReference type="AlphaFoldDB" id="A0A445AW24"/>
<comment type="caution">
    <text evidence="1">The sequence shown here is derived from an EMBL/GenBank/DDBJ whole genome shotgun (WGS) entry which is preliminary data.</text>
</comment>
<protein>
    <submittedName>
        <fullName evidence="1">Uncharacterized protein</fullName>
    </submittedName>
</protein>
<organism evidence="1 2">
    <name type="scientific">Arachis hypogaea</name>
    <name type="common">Peanut</name>
    <dbReference type="NCBI Taxonomy" id="3818"/>
    <lineage>
        <taxon>Eukaryota</taxon>
        <taxon>Viridiplantae</taxon>
        <taxon>Streptophyta</taxon>
        <taxon>Embryophyta</taxon>
        <taxon>Tracheophyta</taxon>
        <taxon>Spermatophyta</taxon>
        <taxon>Magnoliopsida</taxon>
        <taxon>eudicotyledons</taxon>
        <taxon>Gunneridae</taxon>
        <taxon>Pentapetalae</taxon>
        <taxon>rosids</taxon>
        <taxon>fabids</taxon>
        <taxon>Fabales</taxon>
        <taxon>Fabaceae</taxon>
        <taxon>Papilionoideae</taxon>
        <taxon>50 kb inversion clade</taxon>
        <taxon>dalbergioids sensu lato</taxon>
        <taxon>Dalbergieae</taxon>
        <taxon>Pterocarpus clade</taxon>
        <taxon>Arachis</taxon>
    </lineage>
</organism>
<gene>
    <name evidence="1" type="ORF">Ahy_B01g055387</name>
</gene>
<evidence type="ECO:0000313" key="1">
    <source>
        <dbReference type="EMBL" id="RYR30644.1"/>
    </source>
</evidence>
<keyword evidence="2" id="KW-1185">Reference proteome</keyword>
<proteinExistence type="predicted"/>
<evidence type="ECO:0000313" key="2">
    <source>
        <dbReference type="Proteomes" id="UP000289738"/>
    </source>
</evidence>
<sequence>MIENPYSIETLTHYPNYAVRLLSWLASATISDPLAFTDDLLCDISSGIDLHRRHLLQRRFHPVSSPAASSPCRPLCLLCQNRQRLPLRRSRSAARDCIPQERNSFVNFQAKTGVEGSEETFEKCRTVSGVAGPLDTLDKVKRSARGQQLLHFELGFNFS</sequence>
<dbReference type="Proteomes" id="UP000289738">
    <property type="component" value="Chromosome B01"/>
</dbReference>
<name>A0A445AW24_ARAHY</name>
<accession>A0A445AW24</accession>
<dbReference type="EMBL" id="SDMP01000011">
    <property type="protein sequence ID" value="RYR30644.1"/>
    <property type="molecule type" value="Genomic_DNA"/>
</dbReference>
<reference evidence="1 2" key="1">
    <citation type="submission" date="2019-01" db="EMBL/GenBank/DDBJ databases">
        <title>Sequencing of cultivated peanut Arachis hypogaea provides insights into genome evolution and oil improvement.</title>
        <authorList>
            <person name="Chen X."/>
        </authorList>
    </citation>
    <scope>NUCLEOTIDE SEQUENCE [LARGE SCALE GENOMIC DNA]</scope>
    <source>
        <strain evidence="2">cv. Fuhuasheng</strain>
        <tissue evidence="1">Leaves</tissue>
    </source>
</reference>